<name>A0AAD4GVD2_ASPNN</name>
<dbReference type="GO" id="GO:0016747">
    <property type="term" value="F:acyltransferase activity, transferring groups other than amino-acyl groups"/>
    <property type="evidence" value="ECO:0007669"/>
    <property type="project" value="InterPro"/>
</dbReference>
<dbReference type="InterPro" id="IPR016181">
    <property type="entry name" value="Acyl_CoA_acyltransferase"/>
</dbReference>
<reference evidence="4" key="2">
    <citation type="submission" date="2020-02" db="EMBL/GenBank/DDBJ databases">
        <authorList>
            <person name="Gilchrist C.L.M."/>
            <person name="Chooi Y.-H."/>
        </authorList>
    </citation>
    <scope>NUCLEOTIDE SEQUENCE</scope>
    <source>
        <strain evidence="4">MST-FP2251</strain>
    </source>
</reference>
<evidence type="ECO:0000313" key="5">
    <source>
        <dbReference type="Proteomes" id="UP001194746"/>
    </source>
</evidence>
<evidence type="ECO:0000256" key="1">
    <source>
        <dbReference type="ARBA" id="ARBA00022679"/>
    </source>
</evidence>
<sequence length="158" mass="17635">MANSATAMEDVTIAPATVEDVPTIQSMVHAAYSKYIERMGQPPAPMNANYHEILATHEVHVLKANGDTVGSIVLGTKGDSVQINNLVVGPTAQGRGYGRILMAHAEETARQRGCTALTLYTNVKMYENLALYRKMRFEEIDRRTEDGYERVFFRKEIK</sequence>
<keyword evidence="1" id="KW-0808">Transferase</keyword>
<keyword evidence="5" id="KW-1185">Reference proteome</keyword>
<dbReference type="PROSITE" id="PS51186">
    <property type="entry name" value="GNAT"/>
    <property type="match status" value="1"/>
</dbReference>
<feature type="domain" description="N-acetyltransferase" evidence="3">
    <location>
        <begin position="11"/>
        <end position="158"/>
    </location>
</feature>
<dbReference type="InterPro" id="IPR000182">
    <property type="entry name" value="GNAT_dom"/>
</dbReference>
<dbReference type="PANTHER" id="PTHR43877:SF2">
    <property type="entry name" value="AMINOALKYLPHOSPHONATE N-ACETYLTRANSFERASE-RELATED"/>
    <property type="match status" value="1"/>
</dbReference>
<dbReference type="InterPro" id="IPR050832">
    <property type="entry name" value="Bact_Acetyltransf"/>
</dbReference>
<dbReference type="Gene3D" id="3.40.630.30">
    <property type="match status" value="1"/>
</dbReference>
<organism evidence="4 5">
    <name type="scientific">Aspergillus nanangensis</name>
    <dbReference type="NCBI Taxonomy" id="2582783"/>
    <lineage>
        <taxon>Eukaryota</taxon>
        <taxon>Fungi</taxon>
        <taxon>Dikarya</taxon>
        <taxon>Ascomycota</taxon>
        <taxon>Pezizomycotina</taxon>
        <taxon>Eurotiomycetes</taxon>
        <taxon>Eurotiomycetidae</taxon>
        <taxon>Eurotiales</taxon>
        <taxon>Aspergillaceae</taxon>
        <taxon>Aspergillus</taxon>
        <taxon>Aspergillus subgen. Circumdati</taxon>
    </lineage>
</organism>
<protein>
    <recommendedName>
        <fullName evidence="3">N-acetyltransferase domain-containing protein</fullName>
    </recommendedName>
</protein>
<reference evidence="4" key="1">
    <citation type="journal article" date="2019" name="Beilstein J. Org. Chem.">
        <title>Nanangenines: drimane sesquiterpenoids as the dominant metabolite cohort of a novel Australian fungus, Aspergillus nanangensis.</title>
        <authorList>
            <person name="Lacey H.J."/>
            <person name="Gilchrist C.L.M."/>
            <person name="Crombie A."/>
            <person name="Kalaitzis J.A."/>
            <person name="Vuong D."/>
            <person name="Rutledge P.J."/>
            <person name="Turner P."/>
            <person name="Pitt J.I."/>
            <person name="Lacey E."/>
            <person name="Chooi Y.H."/>
            <person name="Piggott A.M."/>
        </authorList>
    </citation>
    <scope>NUCLEOTIDE SEQUENCE</scope>
    <source>
        <strain evidence="4">MST-FP2251</strain>
    </source>
</reference>
<dbReference type="PANTHER" id="PTHR43877">
    <property type="entry name" value="AMINOALKYLPHOSPHONATE N-ACETYLTRANSFERASE-RELATED-RELATED"/>
    <property type="match status" value="1"/>
</dbReference>
<dbReference type="Proteomes" id="UP001194746">
    <property type="component" value="Unassembled WGS sequence"/>
</dbReference>
<dbReference type="SUPFAM" id="SSF55729">
    <property type="entry name" value="Acyl-CoA N-acyltransferases (Nat)"/>
    <property type="match status" value="1"/>
</dbReference>
<gene>
    <name evidence="4" type="ORF">FE257_007458</name>
</gene>
<dbReference type="AlphaFoldDB" id="A0AAD4GVD2"/>
<evidence type="ECO:0000256" key="2">
    <source>
        <dbReference type="ARBA" id="ARBA00023315"/>
    </source>
</evidence>
<proteinExistence type="predicted"/>
<evidence type="ECO:0000313" key="4">
    <source>
        <dbReference type="EMBL" id="KAF9889348.1"/>
    </source>
</evidence>
<evidence type="ECO:0000259" key="3">
    <source>
        <dbReference type="PROSITE" id="PS51186"/>
    </source>
</evidence>
<accession>A0AAD4GVD2</accession>
<keyword evidence="2" id="KW-0012">Acyltransferase</keyword>
<dbReference type="Pfam" id="PF00583">
    <property type="entry name" value="Acetyltransf_1"/>
    <property type="match status" value="1"/>
</dbReference>
<comment type="caution">
    <text evidence="4">The sequence shown here is derived from an EMBL/GenBank/DDBJ whole genome shotgun (WGS) entry which is preliminary data.</text>
</comment>
<dbReference type="CDD" id="cd04301">
    <property type="entry name" value="NAT_SF"/>
    <property type="match status" value="1"/>
</dbReference>
<dbReference type="EMBL" id="VCAU01000037">
    <property type="protein sequence ID" value="KAF9889348.1"/>
    <property type="molecule type" value="Genomic_DNA"/>
</dbReference>